<keyword evidence="2" id="KW-1185">Reference proteome</keyword>
<dbReference type="Proteomes" id="UP001148662">
    <property type="component" value="Unassembled WGS sequence"/>
</dbReference>
<gene>
    <name evidence="1" type="ORF">NM688_g8795</name>
</gene>
<proteinExistence type="predicted"/>
<sequence length="811" mass="93422">MERYRSSIPDDGFPFFLGLYADKTELASFGDQKAYPVVAQWCALPHLVRNSKGLGAGRVIGFLPVIAKNAREDRKTGYTTFKNVVWHEGVWEMLKELAQASHLGRKHKCGDDVVRTLYFLILILAADYEEQCTMALVRGLKSLFPCVICDAPAGRLWDVTEPWSIRDPEKVKAIIQDPMLNITQKNEMTKHYGIRPTENLFWKFFNCNPYEALSFDRLHAFHGGLFGKHFLPMLQDLLAEISREAQGKVDDQVALIPRFSGLTHFKSVSQIKLTDGTKFEDLSKVKSSVIIHVSHNVIDEKTCPEGLQLLKTIRAYQVLDTWLSFDLHTEETVAEIEKSIARLEVETKALAKFYPDKVWQFIKNHSYSHSARDIRKKGVTRNYNTKPNEKLHGRLKEIYQTQTNFKDVKKQITKLEHRSLIVSGIRDQWDEYQAYQKSLSAKKEDRVNPYRFGDHLLGSRQRPTTVSELEALHPRDPAFHRFHIRLANFLTIFLLTLGKPLPHGQGVKLSRSHEITECHSIKLLFESKVNWRDQQQILHVADDFYGSRRRDSVLVRSDNGTFFVANLEFVFTCKLENSDEVYPLALIHPLDAPIGSPRRKDRALELIRLRATKREKSQLVRSQECLKKVSEVLQAPVPLAWDGHMAVPVSTQVASVTRYEVIVQRAHVGRFTHPQQLLCSLSSYLQAQSILWLRGSYKVTDLNSSSPPLALFIAYALQRTQLHHFATFTALYLLLHLKSRFPAVRRSSGPLMLPSKAICDDTYSNKSWSIVGQEIFALREINQMEWEMYSYLEWQLNIDPQELKEFDFKVR</sequence>
<evidence type="ECO:0000313" key="1">
    <source>
        <dbReference type="EMBL" id="KAJ3522988.1"/>
    </source>
</evidence>
<dbReference type="EMBL" id="JANHOG010002480">
    <property type="protein sequence ID" value="KAJ3522988.1"/>
    <property type="molecule type" value="Genomic_DNA"/>
</dbReference>
<organism evidence="1 2">
    <name type="scientific">Phlebia brevispora</name>
    <dbReference type="NCBI Taxonomy" id="194682"/>
    <lineage>
        <taxon>Eukaryota</taxon>
        <taxon>Fungi</taxon>
        <taxon>Dikarya</taxon>
        <taxon>Basidiomycota</taxon>
        <taxon>Agaricomycotina</taxon>
        <taxon>Agaricomycetes</taxon>
        <taxon>Polyporales</taxon>
        <taxon>Meruliaceae</taxon>
        <taxon>Phlebia</taxon>
    </lineage>
</organism>
<comment type="caution">
    <text evidence="1">The sequence shown here is derived from an EMBL/GenBank/DDBJ whole genome shotgun (WGS) entry which is preliminary data.</text>
</comment>
<protein>
    <submittedName>
        <fullName evidence="1">Uncharacterized protein</fullName>
    </submittedName>
</protein>
<name>A0ACC1RS92_9APHY</name>
<accession>A0ACC1RS92</accession>
<reference evidence="1" key="1">
    <citation type="submission" date="2022-07" db="EMBL/GenBank/DDBJ databases">
        <title>Genome Sequence of Phlebia brevispora.</title>
        <authorList>
            <person name="Buettner E."/>
        </authorList>
    </citation>
    <scope>NUCLEOTIDE SEQUENCE</scope>
    <source>
        <strain evidence="1">MPL23</strain>
    </source>
</reference>
<evidence type="ECO:0000313" key="2">
    <source>
        <dbReference type="Proteomes" id="UP001148662"/>
    </source>
</evidence>